<feature type="transmembrane region" description="Helical" evidence="7">
    <location>
        <begin position="240"/>
        <end position="258"/>
    </location>
</feature>
<evidence type="ECO:0000259" key="8">
    <source>
        <dbReference type="Pfam" id="PF06808"/>
    </source>
</evidence>
<dbReference type="EMBL" id="JAGGKT010000026">
    <property type="protein sequence ID" value="MBP1934710.1"/>
    <property type="molecule type" value="Genomic_DNA"/>
</dbReference>
<feature type="transmembrane region" description="Helical" evidence="7">
    <location>
        <begin position="89"/>
        <end position="106"/>
    </location>
</feature>
<dbReference type="PANTHER" id="PTHR33362:SF3">
    <property type="entry name" value="SIALIC ACID TRAP TRANSPORTER PERMEASE PROTEIN SIAT"/>
    <property type="match status" value="1"/>
</dbReference>
<comment type="caution">
    <text evidence="9">The sequence shown here is derived from an EMBL/GenBank/DDBJ whole genome shotgun (WGS) entry which is preliminary data.</text>
</comment>
<evidence type="ECO:0000256" key="1">
    <source>
        <dbReference type="ARBA" id="ARBA00004429"/>
    </source>
</evidence>
<comment type="subcellular location">
    <subcellularLocation>
        <location evidence="1">Cell inner membrane</location>
        <topology evidence="1">Multi-pass membrane protein</topology>
    </subcellularLocation>
</comment>
<reference evidence="9 10" key="1">
    <citation type="submission" date="2021-03" db="EMBL/GenBank/DDBJ databases">
        <title>Genomic Encyclopedia of Type Strains, Phase IV (KMG-IV): sequencing the most valuable type-strain genomes for metagenomic binning, comparative biology and taxonomic classification.</title>
        <authorList>
            <person name="Goeker M."/>
        </authorList>
    </citation>
    <scope>NUCLEOTIDE SEQUENCE [LARGE SCALE GENOMIC DNA]</scope>
    <source>
        <strain evidence="9 10">DSM 24738</strain>
    </source>
</reference>
<feature type="transmembrane region" description="Helical" evidence="7">
    <location>
        <begin position="173"/>
        <end position="192"/>
    </location>
</feature>
<evidence type="ECO:0000256" key="2">
    <source>
        <dbReference type="ARBA" id="ARBA00022475"/>
    </source>
</evidence>
<name>A0ABS4GWQ8_9BACL</name>
<dbReference type="NCBIfam" id="TIGR00786">
    <property type="entry name" value="dctM"/>
    <property type="match status" value="1"/>
</dbReference>
<feature type="domain" description="TRAP C4-dicarboxylate transport system permease DctM subunit" evidence="8">
    <location>
        <begin position="9"/>
        <end position="415"/>
    </location>
</feature>
<accession>A0ABS4GWQ8</accession>
<keyword evidence="4 7" id="KW-0812">Transmembrane</keyword>
<feature type="transmembrane region" description="Helical" evidence="7">
    <location>
        <begin position="46"/>
        <end position="68"/>
    </location>
</feature>
<keyword evidence="6 7" id="KW-0472">Membrane</keyword>
<feature type="transmembrane region" description="Helical" evidence="7">
    <location>
        <begin position="357"/>
        <end position="383"/>
    </location>
</feature>
<feature type="transmembrane region" description="Helical" evidence="7">
    <location>
        <begin position="142"/>
        <end position="161"/>
    </location>
</feature>
<evidence type="ECO:0000256" key="4">
    <source>
        <dbReference type="ARBA" id="ARBA00022692"/>
    </source>
</evidence>
<feature type="transmembrane region" description="Helical" evidence="7">
    <location>
        <begin position="311"/>
        <end position="329"/>
    </location>
</feature>
<evidence type="ECO:0000256" key="5">
    <source>
        <dbReference type="ARBA" id="ARBA00022989"/>
    </source>
</evidence>
<feature type="transmembrane region" description="Helical" evidence="7">
    <location>
        <begin position="334"/>
        <end position="351"/>
    </location>
</feature>
<feature type="transmembrane region" description="Helical" evidence="7">
    <location>
        <begin position="112"/>
        <end position="130"/>
    </location>
</feature>
<keyword evidence="3" id="KW-0997">Cell inner membrane</keyword>
<dbReference type="Proteomes" id="UP001519343">
    <property type="component" value="Unassembled WGS sequence"/>
</dbReference>
<protein>
    <submittedName>
        <fullName evidence="9">C4-dicarboxylate transporter DctM subunit</fullName>
    </submittedName>
</protein>
<dbReference type="PANTHER" id="PTHR33362">
    <property type="entry name" value="SIALIC ACID TRAP TRANSPORTER PERMEASE PROTEIN SIAT-RELATED"/>
    <property type="match status" value="1"/>
</dbReference>
<evidence type="ECO:0000313" key="9">
    <source>
        <dbReference type="EMBL" id="MBP1934710.1"/>
    </source>
</evidence>
<keyword evidence="5 7" id="KW-1133">Transmembrane helix</keyword>
<evidence type="ECO:0000256" key="6">
    <source>
        <dbReference type="ARBA" id="ARBA00023136"/>
    </source>
</evidence>
<feature type="transmembrane region" description="Helical" evidence="7">
    <location>
        <begin position="270"/>
        <end position="291"/>
    </location>
</feature>
<gene>
    <name evidence="9" type="ORF">J2Z37_004730</name>
</gene>
<keyword evidence="2" id="KW-1003">Cell membrane</keyword>
<dbReference type="InterPro" id="IPR004681">
    <property type="entry name" value="TRAP_DctM"/>
</dbReference>
<feature type="transmembrane region" description="Helical" evidence="7">
    <location>
        <begin position="395"/>
        <end position="413"/>
    </location>
</feature>
<evidence type="ECO:0000256" key="3">
    <source>
        <dbReference type="ARBA" id="ARBA00022519"/>
    </source>
</evidence>
<proteinExistence type="predicted"/>
<dbReference type="Pfam" id="PF06808">
    <property type="entry name" value="DctM"/>
    <property type="match status" value="1"/>
</dbReference>
<feature type="transmembrane region" description="Helical" evidence="7">
    <location>
        <begin position="9"/>
        <end position="34"/>
    </location>
</feature>
<evidence type="ECO:0000256" key="7">
    <source>
        <dbReference type="SAM" id="Phobius"/>
    </source>
</evidence>
<dbReference type="InterPro" id="IPR010656">
    <property type="entry name" value="DctM"/>
</dbReference>
<dbReference type="PIRSF" id="PIRSF006066">
    <property type="entry name" value="HI0050"/>
    <property type="match status" value="1"/>
</dbReference>
<organism evidence="9 10">
    <name type="scientific">Ammoniphilus resinae</name>
    <dbReference type="NCBI Taxonomy" id="861532"/>
    <lineage>
        <taxon>Bacteria</taxon>
        <taxon>Bacillati</taxon>
        <taxon>Bacillota</taxon>
        <taxon>Bacilli</taxon>
        <taxon>Bacillales</taxon>
        <taxon>Paenibacillaceae</taxon>
        <taxon>Aneurinibacillus group</taxon>
        <taxon>Ammoniphilus</taxon>
    </lineage>
</organism>
<feature type="transmembrane region" description="Helical" evidence="7">
    <location>
        <begin position="216"/>
        <end position="234"/>
    </location>
</feature>
<dbReference type="RefSeq" id="WP_209812697.1">
    <property type="nucleotide sequence ID" value="NZ_JAGGKT010000026.1"/>
</dbReference>
<keyword evidence="10" id="KW-1185">Reference proteome</keyword>
<evidence type="ECO:0000313" key="10">
    <source>
        <dbReference type="Proteomes" id="UP001519343"/>
    </source>
</evidence>
<sequence>MTPIVGSGLLFFILLSVPIALALGLASAVGILYIGDIPLQVMAQRMVNGVGHFTLMALPFFIFAGYLMEQGGISRRLIQMVSAFVGHRTGGVAIVTVISAMLFSSISGSGSATTAALGSILIPAMIARGYSKSFAASVQATSGELGIIIPPSIAMVIYGIATDTSIGDLFMAGIIPGLMIGFSLVLLTFLLAKKKGYQGVEKASWSERWKALRESFWALLMPIIILGGIYTGIFTPTESAVVAVVYACIVGFFIYKEINWTTFKKSVNETLITSGMIMFIIANASIFSWVLTREQVPQKMAAMFASFSSDPFVFLLLCNFFLFFVGMFFDASPAIIVLAPILTPIALSFGVDPVHFGLIMTVNMAMGMITPPVGVNLFVACKIANISMENMMKDLIPFWLLIVANLLIITYFPQLSLWLPNFLKG</sequence>